<dbReference type="EMBL" id="QDEB01069519">
    <property type="protein sequence ID" value="RZC35602.1"/>
    <property type="molecule type" value="Genomic_DNA"/>
</dbReference>
<accession>A0A482VRQ5</accession>
<organism evidence="2 3">
    <name type="scientific">Asbolus verrucosus</name>
    <name type="common">Desert ironclad beetle</name>
    <dbReference type="NCBI Taxonomy" id="1661398"/>
    <lineage>
        <taxon>Eukaryota</taxon>
        <taxon>Metazoa</taxon>
        <taxon>Ecdysozoa</taxon>
        <taxon>Arthropoda</taxon>
        <taxon>Hexapoda</taxon>
        <taxon>Insecta</taxon>
        <taxon>Pterygota</taxon>
        <taxon>Neoptera</taxon>
        <taxon>Endopterygota</taxon>
        <taxon>Coleoptera</taxon>
        <taxon>Polyphaga</taxon>
        <taxon>Cucujiformia</taxon>
        <taxon>Tenebrionidae</taxon>
        <taxon>Pimeliinae</taxon>
        <taxon>Asbolus</taxon>
    </lineage>
</organism>
<dbReference type="GO" id="GO:1902936">
    <property type="term" value="F:phosphatidylinositol bisphosphate binding"/>
    <property type="evidence" value="ECO:0007669"/>
    <property type="project" value="TreeGrafter"/>
</dbReference>
<reference evidence="2 3" key="1">
    <citation type="submission" date="2017-03" db="EMBL/GenBank/DDBJ databases">
        <title>Genome of the blue death feigning beetle - Asbolus verrucosus.</title>
        <authorList>
            <person name="Rider S.D."/>
        </authorList>
    </citation>
    <scope>NUCLEOTIDE SEQUENCE [LARGE SCALE GENOMIC DNA]</scope>
    <source>
        <strain evidence="2">Butters</strain>
        <tissue evidence="2">Head and leg muscle</tissue>
    </source>
</reference>
<gene>
    <name evidence="2" type="ORF">BDFB_015067</name>
</gene>
<keyword evidence="3" id="KW-1185">Reference proteome</keyword>
<feature type="domain" description="CRAL-TRIO" evidence="1">
    <location>
        <begin position="7"/>
        <end position="109"/>
    </location>
</feature>
<dbReference type="PANTHER" id="PTHR10174">
    <property type="entry name" value="ALPHA-TOCOPHEROL TRANSFER PROTEIN-RELATED"/>
    <property type="match status" value="1"/>
</dbReference>
<name>A0A482VRQ5_ASBVE</name>
<feature type="non-terminal residue" evidence="2">
    <location>
        <position position="110"/>
    </location>
</feature>
<dbReference type="AlphaFoldDB" id="A0A482VRQ5"/>
<proteinExistence type="predicted"/>
<dbReference type="GO" id="GO:0016020">
    <property type="term" value="C:membrane"/>
    <property type="evidence" value="ECO:0007669"/>
    <property type="project" value="TreeGrafter"/>
</dbReference>
<evidence type="ECO:0000313" key="3">
    <source>
        <dbReference type="Proteomes" id="UP000292052"/>
    </source>
</evidence>
<dbReference type="PANTHER" id="PTHR10174:SF230">
    <property type="entry name" value="ALPHA-TOCOPHEROL TRANSFER PROTEIN-LIKE"/>
    <property type="match status" value="1"/>
</dbReference>
<protein>
    <submittedName>
        <fullName evidence="2">CRAL TRIO domain containing protein</fullName>
    </submittedName>
</protein>
<feature type="non-terminal residue" evidence="2">
    <location>
        <position position="1"/>
    </location>
</feature>
<comment type="caution">
    <text evidence="2">The sequence shown here is derived from an EMBL/GenBank/DDBJ whole genome shotgun (WGS) entry which is preliminary data.</text>
</comment>
<evidence type="ECO:0000313" key="2">
    <source>
        <dbReference type="EMBL" id="RZC35602.1"/>
    </source>
</evidence>
<dbReference type="InterPro" id="IPR036865">
    <property type="entry name" value="CRAL-TRIO_dom_sf"/>
</dbReference>
<dbReference type="InterPro" id="IPR001251">
    <property type="entry name" value="CRAL-TRIO_dom"/>
</dbReference>
<dbReference type="Proteomes" id="UP000292052">
    <property type="component" value="Unassembled WGS sequence"/>
</dbReference>
<sequence length="110" mass="12184">RGAVLPRLTAEGRRVCITGALHTDFDALDVVNLAKVVFMMADIRLGIEEVGSSGDIYVFDASIALPKHFVKISPTVVKKFVMCVHEAYPAKVKEIHVINSTPFVDFLIKW</sequence>
<evidence type="ECO:0000259" key="1">
    <source>
        <dbReference type="Pfam" id="PF00650"/>
    </source>
</evidence>
<dbReference type="SUPFAM" id="SSF52087">
    <property type="entry name" value="CRAL/TRIO domain"/>
    <property type="match status" value="1"/>
</dbReference>
<dbReference type="Pfam" id="PF00650">
    <property type="entry name" value="CRAL_TRIO"/>
    <property type="match status" value="1"/>
</dbReference>
<dbReference type="Gene3D" id="3.40.525.10">
    <property type="entry name" value="CRAL-TRIO lipid binding domain"/>
    <property type="match status" value="1"/>
</dbReference>